<dbReference type="PANTHER" id="PTHR43759">
    <property type="entry name" value="TREHALOSE TRANSPORT SYSTEM PERMEASE PROTEIN SUGA"/>
    <property type="match status" value="1"/>
</dbReference>
<dbReference type="GO" id="GO:0016020">
    <property type="term" value="C:membrane"/>
    <property type="evidence" value="ECO:0007669"/>
    <property type="project" value="UniProtKB-SubCell"/>
</dbReference>
<evidence type="ECO:0000256" key="2">
    <source>
        <dbReference type="ARBA" id="ARBA00022692"/>
    </source>
</evidence>
<evidence type="ECO:0000259" key="6">
    <source>
        <dbReference type="PROSITE" id="PS50928"/>
    </source>
</evidence>
<feature type="transmembrane region" description="Helical" evidence="5">
    <location>
        <begin position="6"/>
        <end position="24"/>
    </location>
</feature>
<proteinExistence type="predicted"/>
<reference evidence="7" key="1">
    <citation type="journal article" date="2014" name="Front. Microbiol.">
        <title>High frequency of phylogenetically diverse reductive dehalogenase-homologous genes in deep subseafloor sedimentary metagenomes.</title>
        <authorList>
            <person name="Kawai M."/>
            <person name="Futagami T."/>
            <person name="Toyoda A."/>
            <person name="Takaki Y."/>
            <person name="Nishi S."/>
            <person name="Hori S."/>
            <person name="Arai W."/>
            <person name="Tsubouchi T."/>
            <person name="Morono Y."/>
            <person name="Uchiyama I."/>
            <person name="Ito T."/>
            <person name="Fujiyama A."/>
            <person name="Inagaki F."/>
            <person name="Takami H."/>
        </authorList>
    </citation>
    <scope>NUCLEOTIDE SEQUENCE</scope>
    <source>
        <strain evidence="7">Expedition CK06-06</strain>
    </source>
</reference>
<evidence type="ECO:0000256" key="4">
    <source>
        <dbReference type="ARBA" id="ARBA00023136"/>
    </source>
</evidence>
<feature type="domain" description="ABC transmembrane type-1" evidence="6">
    <location>
        <begin position="1"/>
        <end position="229"/>
    </location>
</feature>
<organism evidence="7">
    <name type="scientific">marine sediment metagenome</name>
    <dbReference type="NCBI Taxonomy" id="412755"/>
    <lineage>
        <taxon>unclassified sequences</taxon>
        <taxon>metagenomes</taxon>
        <taxon>ecological metagenomes</taxon>
    </lineage>
</organism>
<sequence>TTYFTVVSLVIELILGISMALVLNKSFIGRSFVRSIILLPWALPTVVNARMWEWIYAGSSFGALNGLMKVLRIFPADYDKVWLGFDVPLQNIPLIGNFMEWIGASTALNMIILADTWKVTPLVTLLVLAALQTFPDSLYEAAGIDGASSWSQFWNITLPLLRPVLLVVLVLRTMELFRVFDIIYILMQYSIRVVGVYTFETGMKFLHFGKGSALSFLVGLFILGIALIYVRVLYSEEA</sequence>
<dbReference type="InterPro" id="IPR052730">
    <property type="entry name" value="Sugar_ABC_transporter"/>
</dbReference>
<name>X1AXK6_9ZZZZ</name>
<keyword evidence="4 5" id="KW-0472">Membrane</keyword>
<keyword evidence="2 5" id="KW-0812">Transmembrane</keyword>
<feature type="non-terminal residue" evidence="7">
    <location>
        <position position="1"/>
    </location>
</feature>
<dbReference type="PANTHER" id="PTHR43759:SF1">
    <property type="entry name" value="GLUCOSE IMPORT SYSTEM PERMEASE PROTEIN GLCT"/>
    <property type="match status" value="1"/>
</dbReference>
<feature type="transmembrane region" description="Helical" evidence="5">
    <location>
        <begin position="107"/>
        <end position="131"/>
    </location>
</feature>
<gene>
    <name evidence="7" type="ORF">S01H4_04490</name>
</gene>
<comment type="caution">
    <text evidence="7">The sequence shown here is derived from an EMBL/GenBank/DDBJ whole genome shotgun (WGS) entry which is preliminary data.</text>
</comment>
<dbReference type="AlphaFoldDB" id="X1AXK6"/>
<keyword evidence="3 5" id="KW-1133">Transmembrane helix</keyword>
<dbReference type="InterPro" id="IPR035906">
    <property type="entry name" value="MetI-like_sf"/>
</dbReference>
<protein>
    <recommendedName>
        <fullName evidence="6">ABC transmembrane type-1 domain-containing protein</fullName>
    </recommendedName>
</protein>
<dbReference type="PROSITE" id="PS50928">
    <property type="entry name" value="ABC_TM1"/>
    <property type="match status" value="1"/>
</dbReference>
<evidence type="ECO:0000256" key="3">
    <source>
        <dbReference type="ARBA" id="ARBA00022989"/>
    </source>
</evidence>
<accession>X1AXK6</accession>
<evidence type="ECO:0000313" key="7">
    <source>
        <dbReference type="EMBL" id="GAG64496.1"/>
    </source>
</evidence>
<comment type="subcellular location">
    <subcellularLocation>
        <location evidence="1">Membrane</location>
        <topology evidence="1">Multi-pass membrane protein</topology>
    </subcellularLocation>
</comment>
<dbReference type="SUPFAM" id="SSF161098">
    <property type="entry name" value="MetI-like"/>
    <property type="match status" value="1"/>
</dbReference>
<dbReference type="EMBL" id="BART01001209">
    <property type="protein sequence ID" value="GAG64496.1"/>
    <property type="molecule type" value="Genomic_DNA"/>
</dbReference>
<evidence type="ECO:0000256" key="5">
    <source>
        <dbReference type="SAM" id="Phobius"/>
    </source>
</evidence>
<evidence type="ECO:0000256" key="1">
    <source>
        <dbReference type="ARBA" id="ARBA00004141"/>
    </source>
</evidence>
<dbReference type="Pfam" id="PF00528">
    <property type="entry name" value="BPD_transp_1"/>
    <property type="match status" value="1"/>
</dbReference>
<feature type="transmembrane region" description="Helical" evidence="5">
    <location>
        <begin position="151"/>
        <end position="170"/>
    </location>
</feature>
<dbReference type="InterPro" id="IPR000515">
    <property type="entry name" value="MetI-like"/>
</dbReference>
<feature type="transmembrane region" description="Helical" evidence="5">
    <location>
        <begin position="211"/>
        <end position="234"/>
    </location>
</feature>
<dbReference type="GO" id="GO:0055085">
    <property type="term" value="P:transmembrane transport"/>
    <property type="evidence" value="ECO:0007669"/>
    <property type="project" value="InterPro"/>
</dbReference>
<feature type="transmembrane region" description="Helical" evidence="5">
    <location>
        <begin position="182"/>
        <end position="199"/>
    </location>
</feature>
<dbReference type="Gene3D" id="1.10.3720.10">
    <property type="entry name" value="MetI-like"/>
    <property type="match status" value="1"/>
</dbReference>